<proteinExistence type="predicted"/>
<dbReference type="GO" id="GO:0016747">
    <property type="term" value="F:acyltransferase activity, transferring groups other than amino-acyl groups"/>
    <property type="evidence" value="ECO:0007669"/>
    <property type="project" value="InterPro"/>
</dbReference>
<organism evidence="4 5">
    <name type="scientific">Paraglomus brasilianum</name>
    <dbReference type="NCBI Taxonomy" id="144538"/>
    <lineage>
        <taxon>Eukaryota</taxon>
        <taxon>Fungi</taxon>
        <taxon>Fungi incertae sedis</taxon>
        <taxon>Mucoromycota</taxon>
        <taxon>Glomeromycotina</taxon>
        <taxon>Glomeromycetes</taxon>
        <taxon>Paraglomerales</taxon>
        <taxon>Paraglomeraceae</taxon>
        <taxon>Paraglomus</taxon>
    </lineage>
</organism>
<dbReference type="Gene3D" id="3.40.630.30">
    <property type="match status" value="1"/>
</dbReference>
<evidence type="ECO:0000313" key="4">
    <source>
        <dbReference type="EMBL" id="CAG8546386.1"/>
    </source>
</evidence>
<evidence type="ECO:0000256" key="2">
    <source>
        <dbReference type="ARBA" id="ARBA00023315"/>
    </source>
</evidence>
<dbReference type="InterPro" id="IPR016181">
    <property type="entry name" value="Acyl_CoA_acyltransferase"/>
</dbReference>
<dbReference type="InterPro" id="IPR000182">
    <property type="entry name" value="GNAT_dom"/>
</dbReference>
<feature type="domain" description="N-acetyltransferase" evidence="3">
    <location>
        <begin position="25"/>
        <end position="181"/>
    </location>
</feature>
<evidence type="ECO:0000256" key="1">
    <source>
        <dbReference type="ARBA" id="ARBA00022679"/>
    </source>
</evidence>
<keyword evidence="2" id="KW-0012">Acyltransferase</keyword>
<keyword evidence="5" id="KW-1185">Reference proteome</keyword>
<name>A0A9N9AZL1_9GLOM</name>
<dbReference type="CDD" id="cd04301">
    <property type="entry name" value="NAT_SF"/>
    <property type="match status" value="1"/>
</dbReference>
<dbReference type="GO" id="GO:0031415">
    <property type="term" value="C:NatA complex"/>
    <property type="evidence" value="ECO:0007669"/>
    <property type="project" value="TreeGrafter"/>
</dbReference>
<dbReference type="AlphaFoldDB" id="A0A9N9AZL1"/>
<dbReference type="FunFam" id="3.40.630.30:FF:000006">
    <property type="entry name" value="Putative n-alpha-acetyltransferase 50"/>
    <property type="match status" value="1"/>
</dbReference>
<evidence type="ECO:0000259" key="3">
    <source>
        <dbReference type="PROSITE" id="PS51186"/>
    </source>
</evidence>
<dbReference type="PANTHER" id="PTHR42919">
    <property type="entry name" value="N-ALPHA-ACETYLTRANSFERASE"/>
    <property type="match status" value="1"/>
</dbReference>
<dbReference type="SUPFAM" id="SSF55729">
    <property type="entry name" value="Acyl-CoA N-acyltransferases (Nat)"/>
    <property type="match status" value="1"/>
</dbReference>
<dbReference type="PANTHER" id="PTHR42919:SF8">
    <property type="entry name" value="N-ALPHA-ACETYLTRANSFERASE 50"/>
    <property type="match status" value="1"/>
</dbReference>
<dbReference type="Proteomes" id="UP000789739">
    <property type="component" value="Unassembled WGS sequence"/>
</dbReference>
<dbReference type="OrthoDB" id="47374at2759"/>
<dbReference type="EMBL" id="CAJVPI010000528">
    <property type="protein sequence ID" value="CAG8546386.1"/>
    <property type="molecule type" value="Genomic_DNA"/>
</dbReference>
<dbReference type="Pfam" id="PF00583">
    <property type="entry name" value="Acetyltransf_1"/>
    <property type="match status" value="1"/>
</dbReference>
<sequence>MPSMDAQTEQSPDNTKKLKVTYQRIDLGEVTPNNIGQLKRLNSVIFPVAYSEQFYKNVLEVGEFAKLAYFNDACVGAVCCRKEPIPNSPDRANLYIMTLGVLAPYRHLGIGTTLLNHILHHATLPSQTPKFVEIYLHVQTSNEEALAFYKRNDFEIVGTREGYYKRIEPPDAHILKRVLIKD</sequence>
<gene>
    <name evidence="4" type="ORF">PBRASI_LOCUS4856</name>
</gene>
<keyword evidence="1" id="KW-0808">Transferase</keyword>
<dbReference type="InterPro" id="IPR051556">
    <property type="entry name" value="N-term/lysine_N-AcTrnsfr"/>
</dbReference>
<dbReference type="GO" id="GO:0007064">
    <property type="term" value="P:mitotic sister chromatid cohesion"/>
    <property type="evidence" value="ECO:0007669"/>
    <property type="project" value="TreeGrafter"/>
</dbReference>
<evidence type="ECO:0000313" key="5">
    <source>
        <dbReference type="Proteomes" id="UP000789739"/>
    </source>
</evidence>
<dbReference type="PROSITE" id="PS51186">
    <property type="entry name" value="GNAT"/>
    <property type="match status" value="1"/>
</dbReference>
<protein>
    <submittedName>
        <fullName evidence="4">7148_t:CDS:1</fullName>
    </submittedName>
</protein>
<comment type="caution">
    <text evidence="4">The sequence shown here is derived from an EMBL/GenBank/DDBJ whole genome shotgun (WGS) entry which is preliminary data.</text>
</comment>
<reference evidence="4" key="1">
    <citation type="submission" date="2021-06" db="EMBL/GenBank/DDBJ databases">
        <authorList>
            <person name="Kallberg Y."/>
            <person name="Tangrot J."/>
            <person name="Rosling A."/>
        </authorList>
    </citation>
    <scope>NUCLEOTIDE SEQUENCE</scope>
    <source>
        <strain evidence="4">BR232B</strain>
    </source>
</reference>
<accession>A0A9N9AZL1</accession>